<keyword evidence="1" id="KW-1133">Transmembrane helix</keyword>
<evidence type="ECO:0000313" key="3">
    <source>
        <dbReference type="Proteomes" id="UP001168877"/>
    </source>
</evidence>
<evidence type="ECO:0000313" key="2">
    <source>
        <dbReference type="EMBL" id="KAK0607094.1"/>
    </source>
</evidence>
<sequence length="115" mass="12598">MAGTTFFPSSSSSTPSLPSPTLSNFLKLTESNYLLWTAQLRLFLIGHNLYHYVDGTAPAPPSCFLPPLMPSLILHQFPILTISSGFNKTLCVCATVCITMLMALLLLLHHASCYH</sequence>
<organism evidence="2 3">
    <name type="scientific">Acer saccharum</name>
    <name type="common">Sugar maple</name>
    <dbReference type="NCBI Taxonomy" id="4024"/>
    <lineage>
        <taxon>Eukaryota</taxon>
        <taxon>Viridiplantae</taxon>
        <taxon>Streptophyta</taxon>
        <taxon>Embryophyta</taxon>
        <taxon>Tracheophyta</taxon>
        <taxon>Spermatophyta</taxon>
        <taxon>Magnoliopsida</taxon>
        <taxon>eudicotyledons</taxon>
        <taxon>Gunneridae</taxon>
        <taxon>Pentapetalae</taxon>
        <taxon>rosids</taxon>
        <taxon>malvids</taxon>
        <taxon>Sapindales</taxon>
        <taxon>Sapindaceae</taxon>
        <taxon>Hippocastanoideae</taxon>
        <taxon>Acereae</taxon>
        <taxon>Acer</taxon>
    </lineage>
</organism>
<keyword evidence="1" id="KW-0472">Membrane</keyword>
<feature type="transmembrane region" description="Helical" evidence="1">
    <location>
        <begin position="90"/>
        <end position="111"/>
    </location>
</feature>
<reference evidence="2" key="1">
    <citation type="journal article" date="2022" name="Plant J.">
        <title>Strategies of tolerance reflected in two North American maple genomes.</title>
        <authorList>
            <person name="McEvoy S.L."/>
            <person name="Sezen U.U."/>
            <person name="Trouern-Trend A."/>
            <person name="McMahon S.M."/>
            <person name="Schaberg P.G."/>
            <person name="Yang J."/>
            <person name="Wegrzyn J.L."/>
            <person name="Swenson N.G."/>
        </authorList>
    </citation>
    <scope>NUCLEOTIDE SEQUENCE</scope>
    <source>
        <strain evidence="2">NS2018</strain>
    </source>
</reference>
<reference evidence="2" key="2">
    <citation type="submission" date="2023-06" db="EMBL/GenBank/DDBJ databases">
        <authorList>
            <person name="Swenson N.G."/>
            <person name="Wegrzyn J.L."/>
            <person name="Mcevoy S.L."/>
        </authorList>
    </citation>
    <scope>NUCLEOTIDE SEQUENCE</scope>
    <source>
        <strain evidence="2">NS2018</strain>
        <tissue evidence="2">Leaf</tissue>
    </source>
</reference>
<dbReference type="AlphaFoldDB" id="A0AA39TMV2"/>
<name>A0AA39TMV2_ACESA</name>
<evidence type="ECO:0000256" key="1">
    <source>
        <dbReference type="SAM" id="Phobius"/>
    </source>
</evidence>
<accession>A0AA39TMV2</accession>
<keyword evidence="3" id="KW-1185">Reference proteome</keyword>
<proteinExistence type="predicted"/>
<evidence type="ECO:0008006" key="4">
    <source>
        <dbReference type="Google" id="ProtNLM"/>
    </source>
</evidence>
<dbReference type="EMBL" id="JAUESC010000001">
    <property type="protein sequence ID" value="KAK0607094.1"/>
    <property type="molecule type" value="Genomic_DNA"/>
</dbReference>
<gene>
    <name evidence="2" type="ORF">LWI29_009189</name>
</gene>
<dbReference type="Proteomes" id="UP001168877">
    <property type="component" value="Unassembled WGS sequence"/>
</dbReference>
<protein>
    <recommendedName>
        <fullName evidence="4">Retrotransposon Copia-like N-terminal domain-containing protein</fullName>
    </recommendedName>
</protein>
<comment type="caution">
    <text evidence="2">The sequence shown here is derived from an EMBL/GenBank/DDBJ whole genome shotgun (WGS) entry which is preliminary data.</text>
</comment>
<keyword evidence="1" id="KW-0812">Transmembrane</keyword>